<name>A0A1G4Q2Z0_BORJA</name>
<dbReference type="Gene3D" id="1.10.3160.10">
    <property type="entry name" value="Bbcrasp-1"/>
    <property type="match status" value="1"/>
</dbReference>
<keyword evidence="1" id="KW-0175">Coiled coil</keyword>
<dbReference type="RefSeq" id="WP_091973484.1">
    <property type="nucleotide sequence ID" value="NZ_FMTE01000005.1"/>
</dbReference>
<gene>
    <name evidence="2" type="ORF">SAMN02983004_00908</name>
</gene>
<dbReference type="NCBIfam" id="NF033729">
    <property type="entry name" value="borfam54_2"/>
    <property type="match status" value="1"/>
</dbReference>
<keyword evidence="3" id="KW-1185">Reference proteome</keyword>
<evidence type="ECO:0000313" key="3">
    <source>
        <dbReference type="Proteomes" id="UP000199262"/>
    </source>
</evidence>
<dbReference type="OrthoDB" id="352031at2"/>
<organism evidence="2 3">
    <name type="scientific">Borreliella japonica</name>
    <name type="common">Borrelia japonica</name>
    <dbReference type="NCBI Taxonomy" id="34095"/>
    <lineage>
        <taxon>Bacteria</taxon>
        <taxon>Pseudomonadati</taxon>
        <taxon>Spirochaetota</taxon>
        <taxon>Spirochaetia</taxon>
        <taxon>Spirochaetales</taxon>
        <taxon>Borreliaceae</taxon>
        <taxon>Borreliella</taxon>
    </lineage>
</organism>
<dbReference type="AlphaFoldDB" id="A0A1G4Q2Z0"/>
<dbReference type="Proteomes" id="UP000199262">
    <property type="component" value="Unassembled WGS sequence"/>
</dbReference>
<evidence type="ECO:0000256" key="1">
    <source>
        <dbReference type="SAM" id="Coils"/>
    </source>
</evidence>
<dbReference type="Pfam" id="PF05714">
    <property type="entry name" value="PFam54_60"/>
    <property type="match status" value="1"/>
</dbReference>
<protein>
    <submittedName>
        <fullName evidence="2">Lipoprotein</fullName>
    </submittedName>
</protein>
<dbReference type="InterPro" id="IPR008421">
    <property type="entry name" value="Borrelia_lipoprotein_PFam54/60"/>
</dbReference>
<accession>A0A1G4Q2Z0</accession>
<dbReference type="EMBL" id="FMTE01000005">
    <property type="protein sequence ID" value="SCW39004.1"/>
    <property type="molecule type" value="Genomic_DNA"/>
</dbReference>
<proteinExistence type="predicted"/>
<evidence type="ECO:0000313" key="2">
    <source>
        <dbReference type="EMBL" id="SCW39004.1"/>
    </source>
</evidence>
<feature type="coiled-coil region" evidence="1">
    <location>
        <begin position="132"/>
        <end position="206"/>
    </location>
</feature>
<sequence length="242" mass="28487">MKKNDLILTNIVITTLLLCSCNLFQGTITQRISTKIKEFKEKVEQYKDKTEDSDQFGMKHSVFNADTTALKLAKLNSDSKKNERRLFYSSLDYNTTRIVNFGKILTQIYKQQQQQHHQLIEEVVKIGYSSIQKNLEEIILKISDDKDELKNLGKENLKTLEAVIKELFEIKQNWIKKIDEIILNYNENLEKIKEDAQNLTEHIRREIKPEKYDTTDAIEKIKEILNSHHYNLPNLTISRNQN</sequence>
<reference evidence="3" key="1">
    <citation type="submission" date="2016-10" db="EMBL/GenBank/DDBJ databases">
        <authorList>
            <person name="Varghese N."/>
            <person name="Submissions S."/>
        </authorList>
    </citation>
    <scope>NUCLEOTIDE SEQUENCE [LARGE SCALE GENOMIC DNA]</scope>
    <source>
        <strain evidence="3">ATCC 51557</strain>
    </source>
</reference>
<dbReference type="PROSITE" id="PS51257">
    <property type="entry name" value="PROKAR_LIPOPROTEIN"/>
    <property type="match status" value="1"/>
</dbReference>
<keyword evidence="2" id="KW-0449">Lipoprotein</keyword>
<dbReference type="NCBIfam" id="NF033730">
    <property type="entry name" value="borfam54_3"/>
    <property type="match status" value="1"/>
</dbReference>
<dbReference type="NCBIfam" id="NF033728">
    <property type="entry name" value="borfam54_1"/>
    <property type="match status" value="1"/>
</dbReference>